<accession>L0JI58</accession>
<sequence>MSQTSDPILSFTNKVVLTGTLFLSFIAGGAIVVFGLSAVGLSQYTTGNTGAVTTFAGGLAGMVCLFAYLSYQYYRTYEK</sequence>
<evidence type="ECO:0000256" key="1">
    <source>
        <dbReference type="SAM" id="Phobius"/>
    </source>
</evidence>
<gene>
    <name evidence="2" type="ordered locus">Natpe_0075</name>
</gene>
<keyword evidence="1" id="KW-0812">Transmembrane</keyword>
<keyword evidence="1" id="KW-1133">Transmembrane helix</keyword>
<dbReference type="EMBL" id="CP003372">
    <property type="protein sequence ID" value="AGB30021.1"/>
    <property type="molecule type" value="Genomic_DNA"/>
</dbReference>
<organism evidence="2 3">
    <name type="scientific">Natrinema pellirubrum (strain DSM 15624 / CIP 106293 / JCM 10476 / NCIMB 786 / 157)</name>
    <dbReference type="NCBI Taxonomy" id="797303"/>
    <lineage>
        <taxon>Archaea</taxon>
        <taxon>Methanobacteriati</taxon>
        <taxon>Methanobacteriota</taxon>
        <taxon>Stenosarchaea group</taxon>
        <taxon>Halobacteria</taxon>
        <taxon>Halobacteriales</taxon>
        <taxon>Natrialbaceae</taxon>
        <taxon>Natrinema</taxon>
    </lineage>
</organism>
<reference evidence="3" key="1">
    <citation type="submission" date="2012-02" db="EMBL/GenBank/DDBJ databases">
        <title>Complete sequence of chromosome of Natrinema pellirubrum DSM 15624.</title>
        <authorList>
            <person name="Lucas S."/>
            <person name="Han J."/>
            <person name="Lapidus A."/>
            <person name="Cheng J.-F."/>
            <person name="Goodwin L."/>
            <person name="Pitluck S."/>
            <person name="Peters L."/>
            <person name="Teshima H."/>
            <person name="Detter J.C."/>
            <person name="Han C."/>
            <person name="Tapia R."/>
            <person name="Land M."/>
            <person name="Hauser L."/>
            <person name="Kyrpides N."/>
            <person name="Ivanova N."/>
            <person name="Pagani I."/>
            <person name="Sproer C."/>
            <person name="Anderson I."/>
            <person name="Woyke T."/>
        </authorList>
    </citation>
    <scope>NUCLEOTIDE SEQUENCE [LARGE SCALE GENOMIC DNA]</scope>
    <source>
        <strain evidence="3">DSM 15624 / JCM 10476 / NCIMB 786</strain>
    </source>
</reference>
<evidence type="ECO:0000313" key="2">
    <source>
        <dbReference type="EMBL" id="AGB30021.1"/>
    </source>
</evidence>
<dbReference type="Proteomes" id="UP000010843">
    <property type="component" value="Chromosome"/>
</dbReference>
<feature type="transmembrane region" description="Helical" evidence="1">
    <location>
        <begin position="50"/>
        <end position="71"/>
    </location>
</feature>
<dbReference type="HOGENOM" id="CLU_2597838_0_0_2"/>
<feature type="transmembrane region" description="Helical" evidence="1">
    <location>
        <begin position="21"/>
        <end position="44"/>
    </location>
</feature>
<dbReference type="KEGG" id="npe:Natpe_0075"/>
<keyword evidence="1" id="KW-0472">Membrane</keyword>
<protein>
    <submittedName>
        <fullName evidence="2">Uncharacterized protein</fullName>
    </submittedName>
</protein>
<name>L0JI58_NATP1</name>
<dbReference type="RefSeq" id="WP_015298637.1">
    <property type="nucleotide sequence ID" value="NZ_AOIE01000113.1"/>
</dbReference>
<dbReference type="AlphaFoldDB" id="L0JI58"/>
<evidence type="ECO:0000313" key="3">
    <source>
        <dbReference type="Proteomes" id="UP000010843"/>
    </source>
</evidence>
<proteinExistence type="predicted"/>